<name>A0A4Y2N5R2_ARAVE</name>
<evidence type="ECO:0000313" key="2">
    <source>
        <dbReference type="Proteomes" id="UP000499080"/>
    </source>
</evidence>
<proteinExistence type="predicted"/>
<organism evidence="1 2">
    <name type="scientific">Araneus ventricosus</name>
    <name type="common">Orbweaver spider</name>
    <name type="synonym">Epeira ventricosa</name>
    <dbReference type="NCBI Taxonomy" id="182803"/>
    <lineage>
        <taxon>Eukaryota</taxon>
        <taxon>Metazoa</taxon>
        <taxon>Ecdysozoa</taxon>
        <taxon>Arthropoda</taxon>
        <taxon>Chelicerata</taxon>
        <taxon>Arachnida</taxon>
        <taxon>Araneae</taxon>
        <taxon>Araneomorphae</taxon>
        <taxon>Entelegynae</taxon>
        <taxon>Araneoidea</taxon>
        <taxon>Araneidae</taxon>
        <taxon>Araneus</taxon>
    </lineage>
</organism>
<dbReference type="Proteomes" id="UP000499080">
    <property type="component" value="Unassembled WGS sequence"/>
</dbReference>
<reference evidence="1 2" key="1">
    <citation type="journal article" date="2019" name="Sci. Rep.">
        <title>Orb-weaving spider Araneus ventricosus genome elucidates the spidroin gene catalogue.</title>
        <authorList>
            <person name="Kono N."/>
            <person name="Nakamura H."/>
            <person name="Ohtoshi R."/>
            <person name="Moran D.A.P."/>
            <person name="Shinohara A."/>
            <person name="Yoshida Y."/>
            <person name="Fujiwara M."/>
            <person name="Mori M."/>
            <person name="Tomita M."/>
            <person name="Arakawa K."/>
        </authorList>
    </citation>
    <scope>NUCLEOTIDE SEQUENCE [LARGE SCALE GENOMIC DNA]</scope>
</reference>
<sequence length="43" mass="4868">MEVKEMQSSVYYLPGLLTAHKSKQVSEAESAQYYNINAGNWSD</sequence>
<comment type="caution">
    <text evidence="1">The sequence shown here is derived from an EMBL/GenBank/DDBJ whole genome shotgun (WGS) entry which is preliminary data.</text>
</comment>
<evidence type="ECO:0000313" key="1">
    <source>
        <dbReference type="EMBL" id="GBN34273.1"/>
    </source>
</evidence>
<dbReference type="AlphaFoldDB" id="A0A4Y2N5R2"/>
<dbReference type="EMBL" id="BGPR01285582">
    <property type="protein sequence ID" value="GBN34273.1"/>
    <property type="molecule type" value="Genomic_DNA"/>
</dbReference>
<gene>
    <name evidence="1" type="ORF">AVEN_83025_1</name>
</gene>
<feature type="non-terminal residue" evidence="1">
    <location>
        <position position="43"/>
    </location>
</feature>
<keyword evidence="2" id="KW-1185">Reference proteome</keyword>
<accession>A0A4Y2N5R2</accession>
<protein>
    <submittedName>
        <fullName evidence="1">Uncharacterized protein</fullName>
    </submittedName>
</protein>